<keyword evidence="3 6" id="KW-0812">Transmembrane</keyword>
<dbReference type="PANTHER" id="PTHR31272:SF4">
    <property type="entry name" value="CYTOCHROME C-TYPE BIOGENESIS PROTEIN HI_1454-RELATED"/>
    <property type="match status" value="1"/>
</dbReference>
<protein>
    <submittedName>
        <fullName evidence="9">Unannotated protein</fullName>
    </submittedName>
</protein>
<evidence type="ECO:0000256" key="6">
    <source>
        <dbReference type="SAM" id="Phobius"/>
    </source>
</evidence>
<feature type="transmembrane region" description="Helical" evidence="6">
    <location>
        <begin position="173"/>
        <end position="197"/>
    </location>
</feature>
<keyword evidence="5 6" id="KW-0472">Membrane</keyword>
<dbReference type="GO" id="GO:0017004">
    <property type="term" value="P:cytochrome complex assembly"/>
    <property type="evidence" value="ECO:0007669"/>
    <property type="project" value="InterPro"/>
</dbReference>
<dbReference type="PANTHER" id="PTHR31272">
    <property type="entry name" value="CYTOCHROME C-TYPE BIOGENESIS PROTEIN HI_1454-RELATED"/>
    <property type="match status" value="1"/>
</dbReference>
<dbReference type="EMBL" id="CAFBAA010000017">
    <property type="protein sequence ID" value="CAB4843064.1"/>
    <property type="molecule type" value="Genomic_DNA"/>
</dbReference>
<dbReference type="GO" id="GO:0016020">
    <property type="term" value="C:membrane"/>
    <property type="evidence" value="ECO:0007669"/>
    <property type="project" value="UniProtKB-SubCell"/>
</dbReference>
<proteinExistence type="inferred from homology"/>
<accession>A0A6J6N858</accession>
<reference evidence="9" key="1">
    <citation type="submission" date="2020-05" db="EMBL/GenBank/DDBJ databases">
        <authorList>
            <person name="Chiriac C."/>
            <person name="Salcher M."/>
            <person name="Ghai R."/>
            <person name="Kavagutti S V."/>
        </authorList>
    </citation>
    <scope>NUCLEOTIDE SEQUENCE</scope>
</reference>
<organism evidence="9">
    <name type="scientific">freshwater metagenome</name>
    <dbReference type="NCBI Taxonomy" id="449393"/>
    <lineage>
        <taxon>unclassified sequences</taxon>
        <taxon>metagenomes</taxon>
        <taxon>ecological metagenomes</taxon>
    </lineage>
</organism>
<keyword evidence="4 6" id="KW-1133">Transmembrane helix</keyword>
<evidence type="ECO:0000313" key="9">
    <source>
        <dbReference type="EMBL" id="CAB4682392.1"/>
    </source>
</evidence>
<evidence type="ECO:0000256" key="5">
    <source>
        <dbReference type="ARBA" id="ARBA00023136"/>
    </source>
</evidence>
<dbReference type="AlphaFoldDB" id="A0A6J6N858"/>
<feature type="transmembrane region" description="Helical" evidence="6">
    <location>
        <begin position="138"/>
        <end position="161"/>
    </location>
</feature>
<evidence type="ECO:0000256" key="4">
    <source>
        <dbReference type="ARBA" id="ARBA00022989"/>
    </source>
</evidence>
<evidence type="ECO:0000313" key="10">
    <source>
        <dbReference type="EMBL" id="CAB4843064.1"/>
    </source>
</evidence>
<feature type="transmembrane region" description="Helical" evidence="6">
    <location>
        <begin position="98"/>
        <end position="117"/>
    </location>
</feature>
<name>A0A6J6N858_9ZZZZ</name>
<evidence type="ECO:0000313" key="8">
    <source>
        <dbReference type="EMBL" id="CAB4680280.1"/>
    </source>
</evidence>
<evidence type="ECO:0000259" key="7">
    <source>
        <dbReference type="Pfam" id="PF02683"/>
    </source>
</evidence>
<dbReference type="EMBL" id="CAEZXN010000001">
    <property type="protein sequence ID" value="CAB4682392.1"/>
    <property type="molecule type" value="Genomic_DNA"/>
</dbReference>
<feature type="domain" description="Cytochrome C biogenesis protein transmembrane" evidence="7">
    <location>
        <begin position="16"/>
        <end position="208"/>
    </location>
</feature>
<evidence type="ECO:0000256" key="3">
    <source>
        <dbReference type="ARBA" id="ARBA00022692"/>
    </source>
</evidence>
<feature type="transmembrane region" description="Helical" evidence="6">
    <location>
        <begin position="209"/>
        <end position="230"/>
    </location>
</feature>
<dbReference type="Pfam" id="PF02683">
    <property type="entry name" value="DsbD_TM"/>
    <property type="match status" value="1"/>
</dbReference>
<sequence length="248" mass="26379">MITDFSNTVIDGSLFLAIPIALLVGLISFLSPCVLPLVPGYLSFAAGLSAVSATSKRARLRVFLGSLFFVLGFTLVFVSYGSLFGGLGLLLAKHQGTITRVLGLVTILMGLLFAGVFKQTRQWRPKMRTDGGLWGAPLLGVLFGLGWTPCLGPIISTILGLATTQASALRGAILAGFFSLGIGVPFILVGVLFQSAMVRLAFFRKHARLISLIGGLILILIGVLEVSGLWDTFTIFLRNSFSGFNPVL</sequence>
<comment type="subcellular location">
    <subcellularLocation>
        <location evidence="1">Membrane</location>
        <topology evidence="1">Multi-pass membrane protein</topology>
    </subcellularLocation>
</comment>
<dbReference type="InterPro" id="IPR051790">
    <property type="entry name" value="Cytochrome_c-biogenesis_DsbD"/>
</dbReference>
<dbReference type="EMBL" id="CAEZXB010000021">
    <property type="protein sequence ID" value="CAB4680280.1"/>
    <property type="molecule type" value="Genomic_DNA"/>
</dbReference>
<evidence type="ECO:0000256" key="2">
    <source>
        <dbReference type="ARBA" id="ARBA00006143"/>
    </source>
</evidence>
<comment type="similarity">
    <text evidence="2">Belongs to the DsbD family.</text>
</comment>
<feature type="transmembrane region" description="Helical" evidence="6">
    <location>
        <begin position="12"/>
        <end position="31"/>
    </location>
</feature>
<dbReference type="InterPro" id="IPR003834">
    <property type="entry name" value="Cyt_c_assmbl_TM_dom"/>
</dbReference>
<gene>
    <name evidence="8" type="ORF">UFOPK2342_01091</name>
    <name evidence="9" type="ORF">UFOPK2423_00029</name>
    <name evidence="10" type="ORF">UFOPK3266_00803</name>
</gene>
<evidence type="ECO:0000256" key="1">
    <source>
        <dbReference type="ARBA" id="ARBA00004141"/>
    </source>
</evidence>
<feature type="transmembrane region" description="Helical" evidence="6">
    <location>
        <begin position="67"/>
        <end position="92"/>
    </location>
</feature>